<accession>A0A499UH21</accession>
<keyword evidence="3" id="KW-0804">Transcription</keyword>
<evidence type="ECO:0000256" key="4">
    <source>
        <dbReference type="SAM" id="MobiDB-lite"/>
    </source>
</evidence>
<proteinExistence type="predicted"/>
<sequence length="142" mass="15959">MNEAEENTGRAKAPRTDWDPYTGGCPSRDVLDRIGDKWTVLVLGELADSGAKRYTALRRRLDGVSEKMLTQTLRALERDGLVRRTIHPEIPPRVEYELTELGVTLRGPLLALTDWSMRHMNEVLEARAAYDQGKEAAHESAS</sequence>
<dbReference type="GO" id="GO:0003677">
    <property type="term" value="F:DNA binding"/>
    <property type="evidence" value="ECO:0007669"/>
    <property type="project" value="UniProtKB-KW"/>
</dbReference>
<evidence type="ECO:0000313" key="6">
    <source>
        <dbReference type="EMBL" id="BBJ39902.1"/>
    </source>
</evidence>
<dbReference type="InterPro" id="IPR036388">
    <property type="entry name" value="WH-like_DNA-bd_sf"/>
</dbReference>
<keyword evidence="2" id="KW-0238">DNA-binding</keyword>
<evidence type="ECO:0000256" key="2">
    <source>
        <dbReference type="ARBA" id="ARBA00023125"/>
    </source>
</evidence>
<dbReference type="PANTHER" id="PTHR33204:SF39">
    <property type="entry name" value="TRANSCRIPTIONAL REGULATORY PROTEIN"/>
    <property type="match status" value="1"/>
</dbReference>
<dbReference type="InterPro" id="IPR002577">
    <property type="entry name" value="HTH_HxlR"/>
</dbReference>
<dbReference type="InterPro" id="IPR036390">
    <property type="entry name" value="WH_DNA-bd_sf"/>
</dbReference>
<dbReference type="SUPFAM" id="SSF46785">
    <property type="entry name" value="Winged helix' DNA-binding domain"/>
    <property type="match status" value="1"/>
</dbReference>
<protein>
    <submittedName>
        <fullName evidence="6">Transcriptional regulator</fullName>
    </submittedName>
</protein>
<dbReference type="Proteomes" id="UP000463951">
    <property type="component" value="Chromosome"/>
</dbReference>
<feature type="region of interest" description="Disordered" evidence="4">
    <location>
        <begin position="1"/>
        <end position="21"/>
    </location>
</feature>
<evidence type="ECO:0000256" key="1">
    <source>
        <dbReference type="ARBA" id="ARBA00023015"/>
    </source>
</evidence>
<dbReference type="Gene3D" id="1.10.10.10">
    <property type="entry name" value="Winged helix-like DNA-binding domain superfamily/Winged helix DNA-binding domain"/>
    <property type="match status" value="1"/>
</dbReference>
<dbReference type="EMBL" id="AP019620">
    <property type="protein sequence ID" value="BBJ39902.1"/>
    <property type="molecule type" value="Genomic_DNA"/>
</dbReference>
<name>A0A499UH21_9ACTN</name>
<feature type="domain" description="HTH hxlR-type" evidence="5">
    <location>
        <begin position="25"/>
        <end position="124"/>
    </location>
</feature>
<dbReference type="PANTHER" id="PTHR33204">
    <property type="entry name" value="TRANSCRIPTIONAL REGULATOR, MARR FAMILY"/>
    <property type="match status" value="1"/>
</dbReference>
<dbReference type="AlphaFoldDB" id="A0A499UH21"/>
<gene>
    <name evidence="6" type="ORF">SSPO_026200</name>
</gene>
<dbReference type="Pfam" id="PF01638">
    <property type="entry name" value="HxlR"/>
    <property type="match status" value="1"/>
</dbReference>
<reference evidence="6 7" key="1">
    <citation type="journal article" date="2020" name="Int. J. Syst. Evol. Microbiol.">
        <title>Reclassification of Streptomyces castelarensis and Streptomyces sporoclivatus as later heterotypic synonyms of Streptomyces antimycoticus.</title>
        <authorList>
            <person name="Komaki H."/>
            <person name="Tamura T."/>
        </authorList>
    </citation>
    <scope>NUCLEOTIDE SEQUENCE [LARGE SCALE GENOMIC DNA]</scope>
    <source>
        <strain evidence="6 7">NBRC 100767</strain>
    </source>
</reference>
<evidence type="ECO:0000259" key="5">
    <source>
        <dbReference type="PROSITE" id="PS51118"/>
    </source>
</evidence>
<organism evidence="6 7">
    <name type="scientific">Streptomyces antimycoticus</name>
    <dbReference type="NCBI Taxonomy" id="68175"/>
    <lineage>
        <taxon>Bacteria</taxon>
        <taxon>Bacillati</taxon>
        <taxon>Actinomycetota</taxon>
        <taxon>Actinomycetes</taxon>
        <taxon>Kitasatosporales</taxon>
        <taxon>Streptomycetaceae</taxon>
        <taxon>Streptomyces</taxon>
        <taxon>Streptomyces violaceusniger group</taxon>
    </lineage>
</organism>
<evidence type="ECO:0000313" key="7">
    <source>
        <dbReference type="Proteomes" id="UP000463951"/>
    </source>
</evidence>
<dbReference type="PROSITE" id="PS51118">
    <property type="entry name" value="HTH_HXLR"/>
    <property type="match status" value="1"/>
</dbReference>
<evidence type="ECO:0000256" key="3">
    <source>
        <dbReference type="ARBA" id="ARBA00023163"/>
    </source>
</evidence>
<keyword evidence="1" id="KW-0805">Transcription regulation</keyword>